<keyword evidence="2" id="KW-1185">Reference proteome</keyword>
<dbReference type="Pfam" id="PF08904">
    <property type="entry name" value="EipB_like"/>
    <property type="match status" value="1"/>
</dbReference>
<accession>A0A0M7A2I3</accession>
<sequence length="293" mass="31816">MRRNVSDRAFETAFLFKCAVAAIVVVTFGASEAAAKVAGIQLAPHRAVYDMKLSDTEQQSGIAGLSGRMVYEFSGNACEGYSVNFRFVTEFRDLSGGSQVTDLQTTSFEGPDAESYQFLSKTYVDQKLVESSRGLARTETGLKAVELKEPDEKSLQIGQDVQFPTEHLMNIVKIAQDGGHFTASDIYDGAETGDKVFGTTAVIGAKAVGIVPEIDGERQDALDAVASWPVTVAYFDPSTQENSGEQTPVYQLSFRLFENGVSDKLVLDYGDFKIAGTMTALELRDLTDKSDCE</sequence>
<evidence type="ECO:0000313" key="1">
    <source>
        <dbReference type="EMBL" id="CTQ68692.1"/>
    </source>
</evidence>
<dbReference type="AlphaFoldDB" id="A0A0M7A2I3"/>
<organism evidence="1 2">
    <name type="scientific">Roseibium alexandrii</name>
    <dbReference type="NCBI Taxonomy" id="388408"/>
    <lineage>
        <taxon>Bacteria</taxon>
        <taxon>Pseudomonadati</taxon>
        <taxon>Pseudomonadota</taxon>
        <taxon>Alphaproteobacteria</taxon>
        <taxon>Hyphomicrobiales</taxon>
        <taxon>Stappiaceae</taxon>
        <taxon>Roseibium</taxon>
    </lineage>
</organism>
<dbReference type="Proteomes" id="UP000053235">
    <property type="component" value="Unassembled WGS sequence"/>
</dbReference>
<evidence type="ECO:0000313" key="2">
    <source>
        <dbReference type="Proteomes" id="UP000053235"/>
    </source>
</evidence>
<protein>
    <recommendedName>
        <fullName evidence="3">DUF1849 family protein</fullName>
    </recommendedName>
</protein>
<dbReference type="InterPro" id="IPR015000">
    <property type="entry name" value="EipB-like"/>
</dbReference>
<name>A0A0M7A2I3_9HYPH</name>
<reference evidence="2" key="1">
    <citation type="submission" date="2015-07" db="EMBL/GenBank/DDBJ databases">
        <authorList>
            <person name="Rodrigo-Torres Lidia"/>
            <person name="Arahal R.David."/>
        </authorList>
    </citation>
    <scope>NUCLEOTIDE SEQUENCE [LARGE SCALE GENOMIC DNA]</scope>
    <source>
        <strain evidence="2">CECT 5112</strain>
    </source>
</reference>
<dbReference type="STRING" id="388408.LAX5112_01848"/>
<evidence type="ECO:0008006" key="3">
    <source>
        <dbReference type="Google" id="ProtNLM"/>
    </source>
</evidence>
<dbReference type="EMBL" id="CXWD01000006">
    <property type="protein sequence ID" value="CTQ68692.1"/>
    <property type="molecule type" value="Genomic_DNA"/>
</dbReference>
<gene>
    <name evidence="1" type="ORF">LAX5112_01848</name>
</gene>
<proteinExistence type="predicted"/>